<dbReference type="EMBL" id="BJFL01000005">
    <property type="protein sequence ID" value="GDY29958.1"/>
    <property type="molecule type" value="Genomic_DNA"/>
</dbReference>
<organism evidence="3 4">
    <name type="scientific">Gandjariella thermophila</name>
    <dbReference type="NCBI Taxonomy" id="1931992"/>
    <lineage>
        <taxon>Bacteria</taxon>
        <taxon>Bacillati</taxon>
        <taxon>Actinomycetota</taxon>
        <taxon>Actinomycetes</taxon>
        <taxon>Pseudonocardiales</taxon>
        <taxon>Pseudonocardiaceae</taxon>
        <taxon>Gandjariella</taxon>
    </lineage>
</organism>
<dbReference type="Pfam" id="PF03795">
    <property type="entry name" value="YCII"/>
    <property type="match status" value="1"/>
</dbReference>
<dbReference type="AlphaFoldDB" id="A0A4D4J5E6"/>
<accession>A0A4D4J5E6</accession>
<dbReference type="PANTHER" id="PTHR37828">
    <property type="entry name" value="GSR2449 PROTEIN"/>
    <property type="match status" value="1"/>
</dbReference>
<sequence>MYVVLLTYTAPPADIDRALPDHVDWLTRQYEAGYFLVSGRRNPRTGGVIVARPMSRMKLDAILATDPFAMGELARYEVIEFRATRTAPELATLREPLSETPS</sequence>
<comment type="similarity">
    <text evidence="1">Belongs to the YciI family.</text>
</comment>
<evidence type="ECO:0000256" key="1">
    <source>
        <dbReference type="ARBA" id="ARBA00007689"/>
    </source>
</evidence>
<name>A0A4D4J5E6_9PSEU</name>
<gene>
    <name evidence="3" type="ORF">GTS_15910</name>
</gene>
<reference evidence="4" key="1">
    <citation type="submission" date="2019-04" db="EMBL/GenBank/DDBJ databases">
        <title>Draft genome sequence of Pseudonocardiaceae bacterium SL3-2-4.</title>
        <authorList>
            <person name="Ningsih F."/>
            <person name="Yokota A."/>
            <person name="Sakai Y."/>
            <person name="Nanatani K."/>
            <person name="Yabe S."/>
            <person name="Oetari A."/>
            <person name="Sjamsuridzal W."/>
        </authorList>
    </citation>
    <scope>NUCLEOTIDE SEQUENCE [LARGE SCALE GENOMIC DNA]</scope>
    <source>
        <strain evidence="4">SL3-2-4</strain>
    </source>
</reference>
<protein>
    <recommendedName>
        <fullName evidence="2">YCII-related domain-containing protein</fullName>
    </recommendedName>
</protein>
<keyword evidence="4" id="KW-1185">Reference proteome</keyword>
<feature type="domain" description="YCII-related" evidence="2">
    <location>
        <begin position="1"/>
        <end position="82"/>
    </location>
</feature>
<dbReference type="InterPro" id="IPR005545">
    <property type="entry name" value="YCII"/>
</dbReference>
<evidence type="ECO:0000313" key="3">
    <source>
        <dbReference type="EMBL" id="GDY29958.1"/>
    </source>
</evidence>
<dbReference type="SUPFAM" id="SSF54909">
    <property type="entry name" value="Dimeric alpha+beta barrel"/>
    <property type="match status" value="1"/>
</dbReference>
<dbReference type="RefSeq" id="WP_137813101.1">
    <property type="nucleotide sequence ID" value="NZ_BJFL01000005.1"/>
</dbReference>
<dbReference type="PANTHER" id="PTHR37828:SF1">
    <property type="entry name" value="YCII-RELATED DOMAIN-CONTAINING PROTEIN"/>
    <property type="match status" value="1"/>
</dbReference>
<evidence type="ECO:0000313" key="4">
    <source>
        <dbReference type="Proteomes" id="UP000298860"/>
    </source>
</evidence>
<dbReference type="OrthoDB" id="9814407at2"/>
<proteinExistence type="inferred from homology"/>
<dbReference type="InterPro" id="IPR011008">
    <property type="entry name" value="Dimeric_a/b-barrel"/>
</dbReference>
<dbReference type="Proteomes" id="UP000298860">
    <property type="component" value="Unassembled WGS sequence"/>
</dbReference>
<evidence type="ECO:0000259" key="2">
    <source>
        <dbReference type="Pfam" id="PF03795"/>
    </source>
</evidence>
<comment type="caution">
    <text evidence="3">The sequence shown here is derived from an EMBL/GenBank/DDBJ whole genome shotgun (WGS) entry which is preliminary data.</text>
</comment>